<dbReference type="GO" id="GO:0030003">
    <property type="term" value="P:intracellular monoatomic cation homeostasis"/>
    <property type="evidence" value="ECO:0007669"/>
    <property type="project" value="TreeGrafter"/>
</dbReference>
<evidence type="ECO:0000313" key="8">
    <source>
        <dbReference type="Proteomes" id="UP001186944"/>
    </source>
</evidence>
<dbReference type="GO" id="GO:0071578">
    <property type="term" value="P:zinc ion import across plasma membrane"/>
    <property type="evidence" value="ECO:0007669"/>
    <property type="project" value="TreeGrafter"/>
</dbReference>
<dbReference type="PANTHER" id="PTHR12191:SF37">
    <property type="entry name" value="ZINC TRANSPORTER FOI"/>
    <property type="match status" value="1"/>
</dbReference>
<feature type="transmembrane region" description="Helical" evidence="6">
    <location>
        <begin position="95"/>
        <end position="112"/>
    </location>
</feature>
<dbReference type="EMBL" id="VSWD01000013">
    <property type="protein sequence ID" value="KAK3084629.1"/>
    <property type="molecule type" value="Genomic_DNA"/>
</dbReference>
<gene>
    <name evidence="7" type="ORF">FSP39_016559</name>
</gene>
<feature type="transmembrane region" description="Helical" evidence="6">
    <location>
        <begin position="41"/>
        <end position="63"/>
    </location>
</feature>
<accession>A0AA88XFV9</accession>
<comment type="subcellular location">
    <subcellularLocation>
        <location evidence="1">Membrane</location>
        <topology evidence="1">Multi-pass membrane protein</topology>
    </subcellularLocation>
</comment>
<evidence type="ECO:0000256" key="3">
    <source>
        <dbReference type="ARBA" id="ARBA00022692"/>
    </source>
</evidence>
<keyword evidence="5 6" id="KW-0472">Membrane</keyword>
<dbReference type="GO" id="GO:0005385">
    <property type="term" value="F:zinc ion transmembrane transporter activity"/>
    <property type="evidence" value="ECO:0007669"/>
    <property type="project" value="TreeGrafter"/>
</dbReference>
<keyword evidence="8" id="KW-1185">Reference proteome</keyword>
<name>A0AA88XFV9_PINIB</name>
<reference evidence="7" key="1">
    <citation type="submission" date="2019-08" db="EMBL/GenBank/DDBJ databases">
        <title>The improved chromosome-level genome for the pearl oyster Pinctada fucata martensii using PacBio sequencing and Hi-C.</title>
        <authorList>
            <person name="Zheng Z."/>
        </authorList>
    </citation>
    <scope>NUCLEOTIDE SEQUENCE</scope>
    <source>
        <strain evidence="7">ZZ-2019</strain>
        <tissue evidence="7">Adductor muscle</tissue>
    </source>
</reference>
<dbReference type="GO" id="GO:0140410">
    <property type="term" value="F:monoatomic cation:bicarbonate symporter activity"/>
    <property type="evidence" value="ECO:0007669"/>
    <property type="project" value="TreeGrafter"/>
</dbReference>
<dbReference type="InterPro" id="IPR003689">
    <property type="entry name" value="ZIP"/>
</dbReference>
<organism evidence="7 8">
    <name type="scientific">Pinctada imbricata</name>
    <name type="common">Atlantic pearl-oyster</name>
    <name type="synonym">Pinctada martensii</name>
    <dbReference type="NCBI Taxonomy" id="66713"/>
    <lineage>
        <taxon>Eukaryota</taxon>
        <taxon>Metazoa</taxon>
        <taxon>Spiralia</taxon>
        <taxon>Lophotrochozoa</taxon>
        <taxon>Mollusca</taxon>
        <taxon>Bivalvia</taxon>
        <taxon>Autobranchia</taxon>
        <taxon>Pteriomorphia</taxon>
        <taxon>Pterioida</taxon>
        <taxon>Pterioidea</taxon>
        <taxon>Pteriidae</taxon>
        <taxon>Pinctada</taxon>
    </lineage>
</organism>
<dbReference type="InterPro" id="IPR050799">
    <property type="entry name" value="ZIP_Transporter"/>
</dbReference>
<evidence type="ECO:0000256" key="2">
    <source>
        <dbReference type="ARBA" id="ARBA00006939"/>
    </source>
</evidence>
<feature type="transmembrane region" description="Helical" evidence="6">
    <location>
        <begin position="305"/>
        <end position="324"/>
    </location>
</feature>
<dbReference type="Proteomes" id="UP001186944">
    <property type="component" value="Unassembled WGS sequence"/>
</dbReference>
<sequence length="330" mass="35988">SHSIHTVYGYGTLANIACCLCSLGGAVILPCAKRYEKAYKVVLAIFMGLAVGTLASDAMLHLLPEAFGLHSHEEHEEGDGHGHEEEEEGIHVEKYVWFALITLLGIYMFYLLEMVMTYIQGRYGMIETTDSADDPTNLAAINDGPSQNFNKMTESTTELGLGSTSSNLQTQTKKTKYSPLVIMIIVGDAIHNFADGLAIAAAFSKSNIDGLSITIAIFCHELPHELGDFAVLMSSGMGYTKALLANLFSSLTALIGFYVGVPISSQEFAKEWIFAITAGMFLYISLVDMLPTLVKHGRGKWRTIIYHNIGILVGALIIILLGIFEDKIHV</sequence>
<feature type="transmembrane region" description="Helical" evidence="6">
    <location>
        <begin position="272"/>
        <end position="293"/>
    </location>
</feature>
<protein>
    <submittedName>
        <fullName evidence="7">Uncharacterized protein</fullName>
    </submittedName>
</protein>
<dbReference type="Pfam" id="PF02535">
    <property type="entry name" value="Zip"/>
    <property type="match status" value="1"/>
</dbReference>
<dbReference type="AlphaFoldDB" id="A0AA88XFV9"/>
<evidence type="ECO:0000256" key="5">
    <source>
        <dbReference type="ARBA" id="ARBA00023136"/>
    </source>
</evidence>
<feature type="transmembrane region" description="Helical" evidence="6">
    <location>
        <begin position="242"/>
        <end position="260"/>
    </location>
</feature>
<evidence type="ECO:0000256" key="4">
    <source>
        <dbReference type="ARBA" id="ARBA00022989"/>
    </source>
</evidence>
<evidence type="ECO:0000256" key="1">
    <source>
        <dbReference type="ARBA" id="ARBA00004141"/>
    </source>
</evidence>
<feature type="transmembrane region" description="Helical" evidence="6">
    <location>
        <begin position="6"/>
        <end position="29"/>
    </location>
</feature>
<dbReference type="GO" id="GO:0005886">
    <property type="term" value="C:plasma membrane"/>
    <property type="evidence" value="ECO:0007669"/>
    <property type="project" value="TreeGrafter"/>
</dbReference>
<comment type="caution">
    <text evidence="7">The sequence shown here is derived from an EMBL/GenBank/DDBJ whole genome shotgun (WGS) entry which is preliminary data.</text>
</comment>
<comment type="similarity">
    <text evidence="2">Belongs to the ZIP transporter (TC 2.A.5) family.</text>
</comment>
<dbReference type="PANTHER" id="PTHR12191">
    <property type="entry name" value="SOLUTE CARRIER FAMILY 39"/>
    <property type="match status" value="1"/>
</dbReference>
<proteinExistence type="inferred from homology"/>
<evidence type="ECO:0000313" key="7">
    <source>
        <dbReference type="EMBL" id="KAK3084629.1"/>
    </source>
</evidence>
<feature type="non-terminal residue" evidence="7">
    <location>
        <position position="1"/>
    </location>
</feature>
<evidence type="ECO:0000256" key="6">
    <source>
        <dbReference type="SAM" id="Phobius"/>
    </source>
</evidence>
<keyword evidence="4 6" id="KW-1133">Transmembrane helix</keyword>
<keyword evidence="3 6" id="KW-0812">Transmembrane</keyword>